<proteinExistence type="predicted"/>
<evidence type="ECO:0000313" key="2">
    <source>
        <dbReference type="EMBL" id="SFZ82139.1"/>
    </source>
</evidence>
<feature type="signal peptide" evidence="1">
    <location>
        <begin position="1"/>
        <end position="22"/>
    </location>
</feature>
<dbReference type="STRING" id="665118.SAMN02983003_0901"/>
<evidence type="ECO:0000313" key="3">
    <source>
        <dbReference type="Proteomes" id="UP000183447"/>
    </source>
</evidence>
<dbReference type="Proteomes" id="UP000183447">
    <property type="component" value="Unassembled WGS sequence"/>
</dbReference>
<name>A0A1K2HUK5_9HYPH</name>
<dbReference type="EMBL" id="FPKU01000001">
    <property type="protein sequence ID" value="SFZ82139.1"/>
    <property type="molecule type" value="Genomic_DNA"/>
</dbReference>
<keyword evidence="1" id="KW-0732">Signal</keyword>
<evidence type="ECO:0000256" key="1">
    <source>
        <dbReference type="SAM" id="SignalP"/>
    </source>
</evidence>
<organism evidence="2 3">
    <name type="scientific">Devosia enhydra</name>
    <dbReference type="NCBI Taxonomy" id="665118"/>
    <lineage>
        <taxon>Bacteria</taxon>
        <taxon>Pseudomonadati</taxon>
        <taxon>Pseudomonadota</taxon>
        <taxon>Alphaproteobacteria</taxon>
        <taxon>Hyphomicrobiales</taxon>
        <taxon>Devosiaceae</taxon>
        <taxon>Devosia</taxon>
    </lineage>
</organism>
<reference evidence="2 3" key="1">
    <citation type="submission" date="2016-11" db="EMBL/GenBank/DDBJ databases">
        <authorList>
            <person name="Jaros S."/>
            <person name="Januszkiewicz K."/>
            <person name="Wedrychowicz H."/>
        </authorList>
    </citation>
    <scope>NUCLEOTIDE SEQUENCE [LARGE SCALE GENOMIC DNA]</scope>
    <source>
        <strain evidence="2 3">ATCC 23634</strain>
    </source>
</reference>
<accession>A0A1K2HUK5</accession>
<dbReference type="RefSeq" id="WP_072339382.1">
    <property type="nucleotide sequence ID" value="NZ_FPKU01000001.1"/>
</dbReference>
<gene>
    <name evidence="2" type="ORF">SAMN02983003_0901</name>
</gene>
<feature type="chain" id="PRO_5012521096" evidence="1">
    <location>
        <begin position="23"/>
        <end position="171"/>
    </location>
</feature>
<keyword evidence="3" id="KW-1185">Reference proteome</keyword>
<dbReference type="AlphaFoldDB" id="A0A1K2HUK5"/>
<sequence length="171" mass="18287">MKSLLTVLALLVSLGLAAPASAQDAAVINADKALVESFFYGSSAQAKKFVSGYTMLIAIRPQPDFVRRRLQFSGTGVMYFAPDGGLLAWSGYSKKIEAGKWFLKRGGNFNMLCVEFAKGRGEPVCASPLMGGHWIRQSTKGNAFGLKAGAPVRFSFGIGGLTLQKLASQMQ</sequence>
<protein>
    <submittedName>
        <fullName evidence="2">Uncharacterized protein</fullName>
    </submittedName>
</protein>